<protein>
    <recommendedName>
        <fullName evidence="4">DUF629 domain-containing protein</fullName>
    </recommendedName>
</protein>
<keyword evidence="3" id="KW-0732">Signal</keyword>
<dbReference type="InterPro" id="IPR006865">
    <property type="entry name" value="DUF629"/>
</dbReference>
<dbReference type="PANTHER" id="PTHR22975:SF9">
    <property type="entry name" value="ECHINUS SPLICE FORM 3"/>
    <property type="match status" value="1"/>
</dbReference>
<dbReference type="EMBL" id="PKMF04000046">
    <property type="protein sequence ID" value="KAK7855326.1"/>
    <property type="molecule type" value="Genomic_DNA"/>
</dbReference>
<evidence type="ECO:0000256" key="3">
    <source>
        <dbReference type="SAM" id="SignalP"/>
    </source>
</evidence>
<feature type="domain" description="DUF629" evidence="4">
    <location>
        <begin position="85"/>
        <end position="285"/>
    </location>
</feature>
<dbReference type="PANTHER" id="PTHR22975">
    <property type="entry name" value="UBIQUITIN SPECIFIC PROTEINASE"/>
    <property type="match status" value="1"/>
</dbReference>
<dbReference type="Proteomes" id="UP000237347">
    <property type="component" value="Unassembled WGS sequence"/>
</dbReference>
<dbReference type="AlphaFoldDB" id="A0AAW0LW54"/>
<sequence length="300" mass="34828">MSMGVLVPNDGAALLLSIVDLLLKGGLAELESICIEEDKRREEFGHKPLSYESLLLERERQIKNTNGENFEWISYGIFWKKITEDKLNHVFKFLDDLGHICGLAKDKIRGESCVAYHEKILFKEDFSCVVFNKRMSHGELLVPNDGAAVTSSANVEIVLNDDEYKDDIVDLLLKGGTNINIGEQLKQWANLRETSRSQGKDLFKIYGAEFHQMQNIFEKKILYLRYIKVWQNLDSICIEEDKRREEFGHKPLSYESLLSERERQIKNTNGENFDLDIIWYILEENHKDSEIKLVIKKHIS</sequence>
<proteinExistence type="predicted"/>
<organism evidence="5 6">
    <name type="scientific">Quercus suber</name>
    <name type="common">Cork oak</name>
    <dbReference type="NCBI Taxonomy" id="58331"/>
    <lineage>
        <taxon>Eukaryota</taxon>
        <taxon>Viridiplantae</taxon>
        <taxon>Streptophyta</taxon>
        <taxon>Embryophyta</taxon>
        <taxon>Tracheophyta</taxon>
        <taxon>Spermatophyta</taxon>
        <taxon>Magnoliopsida</taxon>
        <taxon>eudicotyledons</taxon>
        <taxon>Gunneridae</taxon>
        <taxon>Pentapetalae</taxon>
        <taxon>rosids</taxon>
        <taxon>fabids</taxon>
        <taxon>Fagales</taxon>
        <taxon>Fagaceae</taxon>
        <taxon>Quercus</taxon>
    </lineage>
</organism>
<name>A0AAW0LW54_QUESU</name>
<evidence type="ECO:0000313" key="5">
    <source>
        <dbReference type="EMBL" id="KAK7855326.1"/>
    </source>
</evidence>
<evidence type="ECO:0000313" key="6">
    <source>
        <dbReference type="Proteomes" id="UP000237347"/>
    </source>
</evidence>
<keyword evidence="2" id="KW-0378">Hydrolase</keyword>
<accession>A0AAW0LW54</accession>
<comment type="caution">
    <text evidence="5">The sequence shown here is derived from an EMBL/GenBank/DDBJ whole genome shotgun (WGS) entry which is preliminary data.</text>
</comment>
<reference evidence="5 6" key="1">
    <citation type="journal article" date="2018" name="Sci. Data">
        <title>The draft genome sequence of cork oak.</title>
        <authorList>
            <person name="Ramos A.M."/>
            <person name="Usie A."/>
            <person name="Barbosa P."/>
            <person name="Barros P.M."/>
            <person name="Capote T."/>
            <person name="Chaves I."/>
            <person name="Simoes F."/>
            <person name="Abreu I."/>
            <person name="Carrasquinho I."/>
            <person name="Faro C."/>
            <person name="Guimaraes J.B."/>
            <person name="Mendonca D."/>
            <person name="Nobrega F."/>
            <person name="Rodrigues L."/>
            <person name="Saibo N.J.M."/>
            <person name="Varela M.C."/>
            <person name="Egas C."/>
            <person name="Matos J."/>
            <person name="Miguel C.M."/>
            <person name="Oliveira M.M."/>
            <person name="Ricardo C.P."/>
            <person name="Goncalves S."/>
        </authorList>
    </citation>
    <scope>NUCLEOTIDE SEQUENCE [LARGE SCALE GENOMIC DNA]</scope>
    <source>
        <strain evidence="6">cv. HL8</strain>
    </source>
</reference>
<dbReference type="GO" id="GO:0016787">
    <property type="term" value="F:hydrolase activity"/>
    <property type="evidence" value="ECO:0007669"/>
    <property type="project" value="UniProtKB-KW"/>
</dbReference>
<keyword evidence="6" id="KW-1185">Reference proteome</keyword>
<gene>
    <name evidence="5" type="ORF">CFP56_028271</name>
</gene>
<dbReference type="InterPro" id="IPR052398">
    <property type="entry name" value="Ubiquitin_hydrolase_53/54"/>
</dbReference>
<keyword evidence="1" id="KW-0833">Ubl conjugation pathway</keyword>
<feature type="signal peptide" evidence="3">
    <location>
        <begin position="1"/>
        <end position="28"/>
    </location>
</feature>
<feature type="chain" id="PRO_5043564507" description="DUF629 domain-containing protein" evidence="3">
    <location>
        <begin position="29"/>
        <end position="300"/>
    </location>
</feature>
<evidence type="ECO:0000256" key="1">
    <source>
        <dbReference type="ARBA" id="ARBA00022786"/>
    </source>
</evidence>
<dbReference type="Pfam" id="PF04780">
    <property type="entry name" value="DUF629"/>
    <property type="match status" value="1"/>
</dbReference>
<evidence type="ECO:0000256" key="2">
    <source>
        <dbReference type="ARBA" id="ARBA00022801"/>
    </source>
</evidence>
<evidence type="ECO:0000259" key="4">
    <source>
        <dbReference type="Pfam" id="PF04780"/>
    </source>
</evidence>